<evidence type="ECO:0000313" key="1">
    <source>
        <dbReference type="EMBL" id="ODO07112.1"/>
    </source>
</evidence>
<sequence length="189" mass="21232">MPSQIISQSWSGKDGAYDEDTYPLDGILERSAVQNLSPSNSAEEKNAYVWTVSAFDDENKDLSRGSFTTMAHASTNGSVENDDYISRVNEAFVYLKNHLRDNQTQWGPTCAEEGSPRALVEAEKSTFKDLVESNPDRYGDIGLSSIDHDIMLQLMLYDEESSVFSHDENNRKLVAEMPLVRDDDDTHEP</sequence>
<reference evidence="1 2" key="1">
    <citation type="submission" date="2016-06" db="EMBL/GenBank/DDBJ databases">
        <title>Evolution of pathogenesis and genome organization in the Tremellales.</title>
        <authorList>
            <person name="Cuomo C."/>
            <person name="Litvintseva A."/>
            <person name="Heitman J."/>
            <person name="Chen Y."/>
            <person name="Sun S."/>
            <person name="Springer D."/>
            <person name="Dromer F."/>
            <person name="Young S."/>
            <person name="Zeng Q."/>
            <person name="Chapman S."/>
            <person name="Gujja S."/>
            <person name="Saif S."/>
            <person name="Birren B."/>
        </authorList>
    </citation>
    <scope>NUCLEOTIDE SEQUENCE [LARGE SCALE GENOMIC DNA]</scope>
    <source>
        <strain evidence="1 2">CBS 6273</strain>
    </source>
</reference>
<protein>
    <submittedName>
        <fullName evidence="1">Uncharacterized protein</fullName>
    </submittedName>
</protein>
<evidence type="ECO:0000313" key="2">
    <source>
        <dbReference type="Proteomes" id="UP000095149"/>
    </source>
</evidence>
<organism evidence="1 2">
    <name type="scientific">Cryptococcus amylolentus CBS 6273</name>
    <dbReference type="NCBI Taxonomy" id="1296118"/>
    <lineage>
        <taxon>Eukaryota</taxon>
        <taxon>Fungi</taxon>
        <taxon>Dikarya</taxon>
        <taxon>Basidiomycota</taxon>
        <taxon>Agaricomycotina</taxon>
        <taxon>Tremellomycetes</taxon>
        <taxon>Tremellales</taxon>
        <taxon>Cryptococcaceae</taxon>
        <taxon>Cryptococcus</taxon>
    </lineage>
</organism>
<dbReference type="EMBL" id="MEKH01000006">
    <property type="protein sequence ID" value="ODO07112.1"/>
    <property type="molecule type" value="Genomic_DNA"/>
</dbReference>
<gene>
    <name evidence="1" type="ORF">I350_04481</name>
</gene>
<proteinExistence type="predicted"/>
<dbReference type="Proteomes" id="UP000095149">
    <property type="component" value="Unassembled WGS sequence"/>
</dbReference>
<accession>A0A1E3K4F1</accession>
<dbReference type="OrthoDB" id="2578073at2759"/>
<name>A0A1E3K4F1_9TREE</name>
<comment type="caution">
    <text evidence="1">The sequence shown here is derived from an EMBL/GenBank/DDBJ whole genome shotgun (WGS) entry which is preliminary data.</text>
</comment>
<dbReference type="AlphaFoldDB" id="A0A1E3K4F1"/>